<protein>
    <recommendedName>
        <fullName evidence="4">Integral membrane protein</fullName>
    </recommendedName>
</protein>
<gene>
    <name evidence="2" type="ORF">ACFPM3_21640</name>
</gene>
<dbReference type="EMBL" id="JBHSJD010000017">
    <property type="protein sequence ID" value="MFC5024731.1"/>
    <property type="molecule type" value="Genomic_DNA"/>
</dbReference>
<name>A0ABV9XHD7_9ACTN</name>
<evidence type="ECO:0000313" key="3">
    <source>
        <dbReference type="Proteomes" id="UP001595829"/>
    </source>
</evidence>
<proteinExistence type="predicted"/>
<dbReference type="Proteomes" id="UP001595829">
    <property type="component" value="Unassembled WGS sequence"/>
</dbReference>
<evidence type="ECO:0008006" key="4">
    <source>
        <dbReference type="Google" id="ProtNLM"/>
    </source>
</evidence>
<evidence type="ECO:0000256" key="1">
    <source>
        <dbReference type="SAM" id="Phobius"/>
    </source>
</evidence>
<feature type="transmembrane region" description="Helical" evidence="1">
    <location>
        <begin position="116"/>
        <end position="135"/>
    </location>
</feature>
<keyword evidence="1" id="KW-0472">Membrane</keyword>
<keyword evidence="1" id="KW-1133">Transmembrane helix</keyword>
<evidence type="ECO:0000313" key="2">
    <source>
        <dbReference type="EMBL" id="MFC5024731.1"/>
    </source>
</evidence>
<keyword evidence="1" id="KW-0812">Transmembrane</keyword>
<comment type="caution">
    <text evidence="2">The sequence shown here is derived from an EMBL/GenBank/DDBJ whole genome shotgun (WGS) entry which is preliminary data.</text>
</comment>
<keyword evidence="3" id="KW-1185">Reference proteome</keyword>
<sequence length="161" mass="16793">MSPKKRTSSLQASLLPFARNAAMALVALLLVVAGVWASWGTAQHVLLSKGREHGTMTVTGCGEDVCTGRYDPEGAPAPRTDMTIARSVAVQKGARYEVVVKPDTREVVRTGWAGGLHAWLPLAGSLVLAGLVIGGGLRWTRMAWATGTAGGALLVASFLAL</sequence>
<organism evidence="2 3">
    <name type="scientific">Streptomyces coeruleoprunus</name>
    <dbReference type="NCBI Taxonomy" id="285563"/>
    <lineage>
        <taxon>Bacteria</taxon>
        <taxon>Bacillati</taxon>
        <taxon>Actinomycetota</taxon>
        <taxon>Actinomycetes</taxon>
        <taxon>Kitasatosporales</taxon>
        <taxon>Streptomycetaceae</taxon>
        <taxon>Streptomyces</taxon>
    </lineage>
</organism>
<dbReference type="RefSeq" id="WP_380839936.1">
    <property type="nucleotide sequence ID" value="NZ_JBHMCZ010000003.1"/>
</dbReference>
<reference evidence="3" key="1">
    <citation type="journal article" date="2019" name="Int. J. Syst. Evol. Microbiol.">
        <title>The Global Catalogue of Microorganisms (GCM) 10K type strain sequencing project: providing services to taxonomists for standard genome sequencing and annotation.</title>
        <authorList>
            <consortium name="The Broad Institute Genomics Platform"/>
            <consortium name="The Broad Institute Genome Sequencing Center for Infectious Disease"/>
            <person name="Wu L."/>
            <person name="Ma J."/>
        </authorList>
    </citation>
    <scope>NUCLEOTIDE SEQUENCE [LARGE SCALE GENOMIC DNA]</scope>
    <source>
        <strain evidence="3">CGMCC 4.1648</strain>
    </source>
</reference>
<accession>A0ABV9XHD7</accession>